<accession>A0ABP0GHK9</accession>
<keyword evidence="5" id="KW-1185">Reference proteome</keyword>
<feature type="compositionally biased region" description="Pro residues" evidence="2">
    <location>
        <begin position="704"/>
        <end position="715"/>
    </location>
</feature>
<reference evidence="4 5" key="1">
    <citation type="submission" date="2024-02" db="EMBL/GenBank/DDBJ databases">
        <authorList>
            <person name="Daric V."/>
            <person name="Darras S."/>
        </authorList>
    </citation>
    <scope>NUCLEOTIDE SEQUENCE [LARGE SCALE GENOMIC DNA]</scope>
</reference>
<dbReference type="Proteomes" id="UP001642483">
    <property type="component" value="Unassembled WGS sequence"/>
</dbReference>
<feature type="transmembrane region" description="Helical" evidence="3">
    <location>
        <begin position="21"/>
        <end position="48"/>
    </location>
</feature>
<feature type="coiled-coil region" evidence="1">
    <location>
        <begin position="69"/>
        <end position="110"/>
    </location>
</feature>
<evidence type="ECO:0000256" key="2">
    <source>
        <dbReference type="SAM" id="MobiDB-lite"/>
    </source>
</evidence>
<dbReference type="EMBL" id="CAWYQH010000119">
    <property type="protein sequence ID" value="CAK8691217.1"/>
    <property type="molecule type" value="Genomic_DNA"/>
</dbReference>
<feature type="compositionally biased region" description="Polar residues" evidence="2">
    <location>
        <begin position="666"/>
        <end position="677"/>
    </location>
</feature>
<evidence type="ECO:0000256" key="1">
    <source>
        <dbReference type="SAM" id="Coils"/>
    </source>
</evidence>
<name>A0ABP0GHK9_CLALP</name>
<keyword evidence="1" id="KW-0175">Coiled coil</keyword>
<gene>
    <name evidence="4" type="ORF">CVLEPA_LOCUS23800</name>
</gene>
<protein>
    <submittedName>
        <fullName evidence="4">Uncharacterized protein</fullName>
    </submittedName>
</protein>
<keyword evidence="3" id="KW-1133">Transmembrane helix</keyword>
<organism evidence="4 5">
    <name type="scientific">Clavelina lepadiformis</name>
    <name type="common">Light-bulb sea squirt</name>
    <name type="synonym">Ascidia lepadiformis</name>
    <dbReference type="NCBI Taxonomy" id="159417"/>
    <lineage>
        <taxon>Eukaryota</taxon>
        <taxon>Metazoa</taxon>
        <taxon>Chordata</taxon>
        <taxon>Tunicata</taxon>
        <taxon>Ascidiacea</taxon>
        <taxon>Aplousobranchia</taxon>
        <taxon>Clavelinidae</taxon>
        <taxon>Clavelina</taxon>
    </lineage>
</organism>
<proteinExistence type="predicted"/>
<evidence type="ECO:0000256" key="3">
    <source>
        <dbReference type="SAM" id="Phobius"/>
    </source>
</evidence>
<evidence type="ECO:0000313" key="4">
    <source>
        <dbReference type="EMBL" id="CAK8691217.1"/>
    </source>
</evidence>
<keyword evidence="3" id="KW-0472">Membrane</keyword>
<keyword evidence="3" id="KW-0812">Transmembrane</keyword>
<feature type="region of interest" description="Disordered" evidence="2">
    <location>
        <begin position="691"/>
        <end position="715"/>
    </location>
</feature>
<feature type="region of interest" description="Disordered" evidence="2">
    <location>
        <begin position="648"/>
        <end position="678"/>
    </location>
</feature>
<feature type="compositionally biased region" description="Basic and acidic residues" evidence="2">
    <location>
        <begin position="649"/>
        <end position="663"/>
    </location>
</feature>
<sequence length="715" mass="82000">MEHLYMPNPNDGKVKQEINRLWSRTLVQGICLGVLYISILVFALIYFLNVPVSPYQSGQSVNPAMQRMYDKSNGDIDDLEERLANYQAAIVEMNKTIETLKLKKDEQDRQHKDELNSLSERMKKRFDAFESVLDDRMTSTKNELSKSVNDTKKELEREVLGINKELQTLRSFISFTESQLASSLKNVNDKAEAEKIDMMTYTNDSLSLLKLQMNEINSRLDHHDIRANDTDAQLAPLLGNLDDTRQEISNTNRNLKRLSDNALPRIQNVQNLIGRQANRLGSEIQALKNEANNNSTRISEILNLTAMALKNNLSTTEDIIRREIQNNFATKDALDDFERHLHQRVSGMEESITSGRDMLQLQVSQNEELILNATNEIQNIMVGMKELGGKVVRLDNQLTTINTTLLELQDNTLDKRTGIYIAGNITELHAQRINTNSDYELLRLRTVLNQASLQTLAYQLDTLEQRNLPEQIKAISEKFYNLQEEVANQTSIVSELINSTLDNIKNNSVPREDVTKLGSRISDLHQHLATNVSEDYEVLRLRSFSHEARLATLNYIITSLKVDENLLESNFNDLRESVLADKTSLEMEMLKSNISDLKFSLNFFKEDYVEKSELDFIRSSWMEKHNKLRENVTNLVLDQINELTSTLESLREDTSSNETEKIKQAATESATSINQRLSRLEYEEKEIEKISHSDYDDESFQTEPIPPEPVPPAYV</sequence>
<evidence type="ECO:0000313" key="5">
    <source>
        <dbReference type="Proteomes" id="UP001642483"/>
    </source>
</evidence>
<comment type="caution">
    <text evidence="4">The sequence shown here is derived from an EMBL/GenBank/DDBJ whole genome shotgun (WGS) entry which is preliminary data.</text>
</comment>